<dbReference type="Proteomes" id="UP000193409">
    <property type="component" value="Unassembled WGS sequence"/>
</dbReference>
<protein>
    <recommendedName>
        <fullName evidence="2">Phosphodiester glycosidase domain-containing protein</fullName>
    </recommendedName>
</protein>
<evidence type="ECO:0000256" key="1">
    <source>
        <dbReference type="SAM" id="SignalP"/>
    </source>
</evidence>
<organism evidence="3 4">
    <name type="scientific">Pseudoruegeria aquimaris</name>
    <dbReference type="NCBI Taxonomy" id="393663"/>
    <lineage>
        <taxon>Bacteria</taxon>
        <taxon>Pseudomonadati</taxon>
        <taxon>Pseudomonadota</taxon>
        <taxon>Alphaproteobacteria</taxon>
        <taxon>Rhodobacterales</taxon>
        <taxon>Roseobacteraceae</taxon>
        <taxon>Pseudoruegeria</taxon>
    </lineage>
</organism>
<evidence type="ECO:0000313" key="4">
    <source>
        <dbReference type="Proteomes" id="UP000193409"/>
    </source>
</evidence>
<accession>A0A1Y5TJ45</accession>
<keyword evidence="1" id="KW-0732">Signal</keyword>
<evidence type="ECO:0000259" key="2">
    <source>
        <dbReference type="Pfam" id="PF09992"/>
    </source>
</evidence>
<dbReference type="EMBL" id="FWFQ01000037">
    <property type="protein sequence ID" value="SLN65163.1"/>
    <property type="molecule type" value="Genomic_DNA"/>
</dbReference>
<dbReference type="AlphaFoldDB" id="A0A1Y5TJ45"/>
<dbReference type="Pfam" id="PF09992">
    <property type="entry name" value="NAGPA"/>
    <property type="match status" value="1"/>
</dbReference>
<proteinExistence type="predicted"/>
<name>A0A1Y5TJ45_9RHOB</name>
<feature type="chain" id="PRO_5012170144" description="Phosphodiester glycosidase domain-containing protein" evidence="1">
    <location>
        <begin position="21"/>
        <end position="255"/>
    </location>
</feature>
<dbReference type="InterPro" id="IPR018711">
    <property type="entry name" value="NAGPA"/>
</dbReference>
<gene>
    <name evidence="3" type="ORF">PSA7680_03443</name>
</gene>
<reference evidence="3 4" key="1">
    <citation type="submission" date="2017-03" db="EMBL/GenBank/DDBJ databases">
        <authorList>
            <person name="Afonso C.L."/>
            <person name="Miller P.J."/>
            <person name="Scott M.A."/>
            <person name="Spackman E."/>
            <person name="Goraichik I."/>
            <person name="Dimitrov K.M."/>
            <person name="Suarez D.L."/>
            <person name="Swayne D.E."/>
        </authorList>
    </citation>
    <scope>NUCLEOTIDE SEQUENCE [LARGE SCALE GENOMIC DNA]</scope>
    <source>
        <strain evidence="3 4">CECT 7680</strain>
    </source>
</reference>
<feature type="signal peptide" evidence="1">
    <location>
        <begin position="1"/>
        <end position="20"/>
    </location>
</feature>
<evidence type="ECO:0000313" key="3">
    <source>
        <dbReference type="EMBL" id="SLN65163.1"/>
    </source>
</evidence>
<dbReference type="RefSeq" id="WP_085869933.1">
    <property type="nucleotide sequence ID" value="NZ_FWFQ01000037.1"/>
</dbReference>
<feature type="domain" description="Phosphodiester glycosidase" evidence="2">
    <location>
        <begin position="79"/>
        <end position="223"/>
    </location>
</feature>
<keyword evidence="4" id="KW-1185">Reference proteome</keyword>
<sequence length="255" mass="27263">MRLRALAFGICLALPLSAAAADAAEPDCTAQVFEGARYSVCTAGADDDLRLFHSDGNGRLFGGFPAVNRALKAEGLKLAFATNAGMYHEDRRPVGLFIENGREISPAADGGGFGNFGLTPNGVFCIEPGRLSVIETQAYRADPPACTYATQSGPMLVIDGALHPKLLPESDSLLLRNGVGVSEDGQRAWFAMADDPVNFHSFARFFRDRLGLKNALFFDGKVSRIWAPELNRYDSGLALGVILGKVVPEEAPLSN</sequence>